<dbReference type="InterPro" id="IPR044810">
    <property type="entry name" value="WRKY_plant"/>
</dbReference>
<protein>
    <submittedName>
        <fullName evidence="7">Putative WRKY transcription factor 42</fullName>
    </submittedName>
</protein>
<evidence type="ECO:0000313" key="7">
    <source>
        <dbReference type="EMBL" id="EMS65342.1"/>
    </source>
</evidence>
<dbReference type="eggNOG" id="ENOG502QSY8">
    <property type="taxonomic scope" value="Eukaryota"/>
</dbReference>
<dbReference type="PANTHER" id="PTHR31429">
    <property type="entry name" value="WRKY TRANSCRIPTION FACTOR 36-RELATED"/>
    <property type="match status" value="1"/>
</dbReference>
<dbReference type="GO" id="GO:0005634">
    <property type="term" value="C:nucleus"/>
    <property type="evidence" value="ECO:0007669"/>
    <property type="project" value="UniProtKB-SubCell"/>
</dbReference>
<dbReference type="EMBL" id="KD045384">
    <property type="protein sequence ID" value="EMS65342.1"/>
    <property type="molecule type" value="Genomic_DNA"/>
</dbReference>
<feature type="region of interest" description="Disordered" evidence="6">
    <location>
        <begin position="88"/>
        <end position="118"/>
    </location>
</feature>
<dbReference type="GO" id="GO:0003700">
    <property type="term" value="F:DNA-binding transcription factor activity"/>
    <property type="evidence" value="ECO:0007669"/>
    <property type="project" value="InterPro"/>
</dbReference>
<reference evidence="7" key="1">
    <citation type="journal article" date="2013" name="Nature">
        <title>Draft genome of the wheat A-genome progenitor Triticum urartu.</title>
        <authorList>
            <person name="Ling H.Q."/>
            <person name="Zhao S."/>
            <person name="Liu D."/>
            <person name="Wang J."/>
            <person name="Sun H."/>
            <person name="Zhang C."/>
            <person name="Fan H."/>
            <person name="Li D."/>
            <person name="Dong L."/>
            <person name="Tao Y."/>
            <person name="Gao C."/>
            <person name="Wu H."/>
            <person name="Li Y."/>
            <person name="Cui Y."/>
            <person name="Guo X."/>
            <person name="Zheng S."/>
            <person name="Wang B."/>
            <person name="Yu K."/>
            <person name="Liang Q."/>
            <person name="Yang W."/>
            <person name="Lou X."/>
            <person name="Chen J."/>
            <person name="Feng M."/>
            <person name="Jian J."/>
            <person name="Zhang X."/>
            <person name="Luo G."/>
            <person name="Jiang Y."/>
            <person name="Liu J."/>
            <person name="Wang Z."/>
            <person name="Sha Y."/>
            <person name="Zhang B."/>
            <person name="Wu H."/>
            <person name="Tang D."/>
            <person name="Shen Q."/>
            <person name="Xue P."/>
            <person name="Zou S."/>
            <person name="Wang X."/>
            <person name="Liu X."/>
            <person name="Wang F."/>
            <person name="Yang Y."/>
            <person name="An X."/>
            <person name="Dong Z."/>
            <person name="Zhang K."/>
            <person name="Zhang X."/>
            <person name="Luo M.C."/>
            <person name="Dvorak J."/>
            <person name="Tong Y."/>
            <person name="Wang J."/>
            <person name="Yang H."/>
            <person name="Li Z."/>
            <person name="Wang D."/>
            <person name="Zhang A."/>
            <person name="Wang J."/>
        </authorList>
    </citation>
    <scope>NUCLEOTIDE SEQUENCE</scope>
</reference>
<evidence type="ECO:0000256" key="1">
    <source>
        <dbReference type="ARBA" id="ARBA00004123"/>
    </source>
</evidence>
<evidence type="ECO:0000256" key="5">
    <source>
        <dbReference type="ARBA" id="ARBA00023242"/>
    </source>
</evidence>
<dbReference type="InterPro" id="IPR003657">
    <property type="entry name" value="WRKY_dom"/>
</dbReference>
<dbReference type="PANTHER" id="PTHR31429:SF117">
    <property type="entry name" value="OS05G0567200 PROTEIN"/>
    <property type="match status" value="1"/>
</dbReference>
<dbReference type="SMART" id="SM00774">
    <property type="entry name" value="WRKY"/>
    <property type="match status" value="1"/>
</dbReference>
<evidence type="ECO:0000256" key="2">
    <source>
        <dbReference type="ARBA" id="ARBA00023015"/>
    </source>
</evidence>
<evidence type="ECO:0000256" key="4">
    <source>
        <dbReference type="ARBA" id="ARBA00023163"/>
    </source>
</evidence>
<dbReference type="STRING" id="4572.M7ZZ63"/>
<comment type="subcellular location">
    <subcellularLocation>
        <location evidence="1">Nucleus</location>
    </subcellularLocation>
</comment>
<keyword evidence="2" id="KW-0805">Transcription regulation</keyword>
<feature type="region of interest" description="Disordered" evidence="6">
    <location>
        <begin position="56"/>
        <end position="76"/>
    </location>
</feature>
<organism evidence="7">
    <name type="scientific">Triticum urartu</name>
    <name type="common">Red wild einkorn</name>
    <name type="synonym">Crithodium urartu</name>
    <dbReference type="NCBI Taxonomy" id="4572"/>
    <lineage>
        <taxon>Eukaryota</taxon>
        <taxon>Viridiplantae</taxon>
        <taxon>Streptophyta</taxon>
        <taxon>Embryophyta</taxon>
        <taxon>Tracheophyta</taxon>
        <taxon>Spermatophyta</taxon>
        <taxon>Magnoliopsida</taxon>
        <taxon>Liliopsida</taxon>
        <taxon>Poales</taxon>
        <taxon>Poaceae</taxon>
        <taxon>BOP clade</taxon>
        <taxon>Pooideae</taxon>
        <taxon>Triticodae</taxon>
        <taxon>Triticeae</taxon>
        <taxon>Triticinae</taxon>
        <taxon>Triticum</taxon>
    </lineage>
</organism>
<dbReference type="InterPro" id="IPR036576">
    <property type="entry name" value="WRKY_dom_sf"/>
</dbReference>
<dbReference type="GO" id="GO:0043565">
    <property type="term" value="F:sequence-specific DNA binding"/>
    <property type="evidence" value="ECO:0007669"/>
    <property type="project" value="InterPro"/>
</dbReference>
<dbReference type="Pfam" id="PF03106">
    <property type="entry name" value="WRKY"/>
    <property type="match status" value="1"/>
</dbReference>
<keyword evidence="5" id="KW-0539">Nucleus</keyword>
<evidence type="ECO:0000256" key="6">
    <source>
        <dbReference type="SAM" id="MobiDB-lite"/>
    </source>
</evidence>
<dbReference type="Gene3D" id="2.20.25.80">
    <property type="entry name" value="WRKY domain"/>
    <property type="match status" value="1"/>
</dbReference>
<proteinExistence type="predicted"/>
<feature type="compositionally biased region" description="Basic and acidic residues" evidence="6">
    <location>
        <begin position="56"/>
        <end position="67"/>
    </location>
</feature>
<dbReference type="SUPFAM" id="SSF118290">
    <property type="entry name" value="WRKY DNA-binding domain"/>
    <property type="match status" value="1"/>
</dbReference>
<accession>M7ZZ63</accession>
<name>M7ZZ63_TRIUA</name>
<keyword evidence="4" id="KW-0804">Transcription</keyword>
<dbReference type="PROSITE" id="PS50811">
    <property type="entry name" value="WRKY"/>
    <property type="match status" value="1"/>
</dbReference>
<keyword evidence="3" id="KW-0238">DNA-binding</keyword>
<dbReference type="AlphaFoldDB" id="M7ZZ63"/>
<evidence type="ECO:0000256" key="3">
    <source>
        <dbReference type="ARBA" id="ARBA00023125"/>
    </source>
</evidence>
<gene>
    <name evidence="7" type="ORF">TRIUR3_06407</name>
</gene>
<sequence length="217" mass="23896">MDQSSFVAAGLKRKNAALGCGRELPSEAVGLGYGANDGDGERRVVVGEMDFFETEMRKEKRDKKDHAAAGAADGDLGMKPDLTIDMGLHVGGRRRNSGSEESTVDDGVSSNDEDHREAKAELARVNEENKRLKTMLANANTKCSSLHMQIALMQQQQQQHRSSHGHGHAHHDGCQWRKYGQKMAKGNPCPRAYYRCTMAAGCPVRKQVQRCAEDRTV</sequence>